<dbReference type="Proteomes" id="UP001501207">
    <property type="component" value="Unassembled WGS sequence"/>
</dbReference>
<evidence type="ECO:0008006" key="4">
    <source>
        <dbReference type="Google" id="ProtNLM"/>
    </source>
</evidence>
<keyword evidence="1" id="KW-0472">Membrane</keyword>
<dbReference type="EMBL" id="BAABFN010000001">
    <property type="protein sequence ID" value="GAA4299725.1"/>
    <property type="molecule type" value="Genomic_DNA"/>
</dbReference>
<reference evidence="3" key="1">
    <citation type="journal article" date="2019" name="Int. J. Syst. Evol. Microbiol.">
        <title>The Global Catalogue of Microorganisms (GCM) 10K type strain sequencing project: providing services to taxonomists for standard genome sequencing and annotation.</title>
        <authorList>
            <consortium name="The Broad Institute Genomics Platform"/>
            <consortium name="The Broad Institute Genome Sequencing Center for Infectious Disease"/>
            <person name="Wu L."/>
            <person name="Ma J."/>
        </authorList>
    </citation>
    <scope>NUCLEOTIDE SEQUENCE [LARGE SCALE GENOMIC DNA]</scope>
    <source>
        <strain evidence="3">JCM 17664</strain>
    </source>
</reference>
<evidence type="ECO:0000313" key="3">
    <source>
        <dbReference type="Proteomes" id="UP001501207"/>
    </source>
</evidence>
<evidence type="ECO:0000256" key="1">
    <source>
        <dbReference type="SAM" id="Phobius"/>
    </source>
</evidence>
<feature type="transmembrane region" description="Helical" evidence="1">
    <location>
        <begin position="7"/>
        <end position="28"/>
    </location>
</feature>
<feature type="transmembrane region" description="Helical" evidence="1">
    <location>
        <begin position="34"/>
        <end position="52"/>
    </location>
</feature>
<evidence type="ECO:0000313" key="2">
    <source>
        <dbReference type="EMBL" id="GAA4299725.1"/>
    </source>
</evidence>
<comment type="caution">
    <text evidence="2">The sequence shown here is derived from an EMBL/GenBank/DDBJ whole genome shotgun (WGS) entry which is preliminary data.</text>
</comment>
<sequence length="55" mass="5979">MLFIRKYASLIVGIGFLGVGILSFSRIFTDISKPAGLAMALVGIISIAYSVFRRK</sequence>
<organism evidence="2 3">
    <name type="scientific">Compostibacter hankyongensis</name>
    <dbReference type="NCBI Taxonomy" id="1007089"/>
    <lineage>
        <taxon>Bacteria</taxon>
        <taxon>Pseudomonadati</taxon>
        <taxon>Bacteroidota</taxon>
        <taxon>Chitinophagia</taxon>
        <taxon>Chitinophagales</taxon>
        <taxon>Chitinophagaceae</taxon>
        <taxon>Compostibacter</taxon>
    </lineage>
</organism>
<protein>
    <recommendedName>
        <fullName evidence="4">PEP-CTERM protein-sorting domain-containing protein</fullName>
    </recommendedName>
</protein>
<gene>
    <name evidence="2" type="ORF">GCM10023143_00230</name>
</gene>
<proteinExistence type="predicted"/>
<accession>A0ABP8FBQ8</accession>
<keyword evidence="3" id="KW-1185">Reference proteome</keyword>
<keyword evidence="1" id="KW-1133">Transmembrane helix</keyword>
<keyword evidence="1" id="KW-0812">Transmembrane</keyword>
<name>A0ABP8FBQ8_9BACT</name>
<dbReference type="RefSeq" id="WP_344973397.1">
    <property type="nucleotide sequence ID" value="NZ_BAABFN010000001.1"/>
</dbReference>